<accession>A0A378V4U4</accession>
<dbReference type="InterPro" id="IPR016032">
    <property type="entry name" value="Sig_transdc_resp-reg_C-effctor"/>
</dbReference>
<dbReference type="GO" id="GO:0005524">
    <property type="term" value="F:ATP binding"/>
    <property type="evidence" value="ECO:0007669"/>
    <property type="project" value="UniProtKB-KW"/>
</dbReference>
<dbReference type="GO" id="GO:0004016">
    <property type="term" value="F:adenylate cyclase activity"/>
    <property type="evidence" value="ECO:0007669"/>
    <property type="project" value="TreeGrafter"/>
</dbReference>
<dbReference type="GO" id="GO:0003677">
    <property type="term" value="F:DNA binding"/>
    <property type="evidence" value="ECO:0007669"/>
    <property type="project" value="InterPro"/>
</dbReference>
<dbReference type="InterPro" id="IPR000792">
    <property type="entry name" value="Tscrpt_reg_LuxR_C"/>
</dbReference>
<dbReference type="Gene3D" id="1.10.10.10">
    <property type="entry name" value="Winged helix-like DNA-binding domain superfamily/Winged helix DNA-binding domain"/>
    <property type="match status" value="1"/>
</dbReference>
<proteinExistence type="predicted"/>
<evidence type="ECO:0000256" key="1">
    <source>
        <dbReference type="ARBA" id="ARBA00022741"/>
    </source>
</evidence>
<evidence type="ECO:0000259" key="3">
    <source>
        <dbReference type="PROSITE" id="PS50043"/>
    </source>
</evidence>
<evidence type="ECO:0000256" key="2">
    <source>
        <dbReference type="ARBA" id="ARBA00022840"/>
    </source>
</evidence>
<dbReference type="Pfam" id="PF13191">
    <property type="entry name" value="AAA_16"/>
    <property type="match status" value="1"/>
</dbReference>
<keyword evidence="2" id="KW-0067">ATP-binding</keyword>
<dbReference type="InterPro" id="IPR041664">
    <property type="entry name" value="AAA_16"/>
</dbReference>
<reference evidence="4 5" key="1">
    <citation type="submission" date="2018-06" db="EMBL/GenBank/DDBJ databases">
        <authorList>
            <consortium name="Pathogen Informatics"/>
            <person name="Doyle S."/>
        </authorList>
    </citation>
    <scope>NUCLEOTIDE SEQUENCE [LARGE SCALE GENOMIC DNA]</scope>
    <source>
        <strain evidence="4 5">NCTC1542</strain>
    </source>
</reference>
<dbReference type="PANTHER" id="PTHR16305:SF35">
    <property type="entry name" value="TRANSCRIPTIONAL ACTIVATOR DOMAIN"/>
    <property type="match status" value="1"/>
</dbReference>
<protein>
    <submittedName>
        <fullName evidence="4">Transcriptional regulator, luxR family</fullName>
    </submittedName>
</protein>
<dbReference type="SMART" id="SM00421">
    <property type="entry name" value="HTH_LUXR"/>
    <property type="match status" value="1"/>
</dbReference>
<evidence type="ECO:0000313" key="5">
    <source>
        <dbReference type="Proteomes" id="UP000255389"/>
    </source>
</evidence>
<dbReference type="PROSITE" id="PS50043">
    <property type="entry name" value="HTH_LUXR_2"/>
    <property type="match status" value="1"/>
</dbReference>
<feature type="domain" description="HTH luxR-type" evidence="3">
    <location>
        <begin position="842"/>
        <end position="907"/>
    </location>
</feature>
<evidence type="ECO:0000313" key="4">
    <source>
        <dbReference type="EMBL" id="SUA04669.1"/>
    </source>
</evidence>
<gene>
    <name evidence="4" type="ORF">NCTC1542_06176</name>
</gene>
<dbReference type="PANTHER" id="PTHR16305">
    <property type="entry name" value="TESTICULAR SOLUBLE ADENYLYL CYCLASE"/>
    <property type="match status" value="1"/>
</dbReference>
<dbReference type="GO" id="GO:0006355">
    <property type="term" value="P:regulation of DNA-templated transcription"/>
    <property type="evidence" value="ECO:0007669"/>
    <property type="project" value="InterPro"/>
</dbReference>
<organism evidence="4 5">
    <name type="scientific">Mycolicibacterium fortuitum</name>
    <name type="common">Mycobacterium fortuitum</name>
    <dbReference type="NCBI Taxonomy" id="1766"/>
    <lineage>
        <taxon>Bacteria</taxon>
        <taxon>Bacillati</taxon>
        <taxon>Actinomycetota</taxon>
        <taxon>Actinomycetes</taxon>
        <taxon>Mycobacteriales</taxon>
        <taxon>Mycobacteriaceae</taxon>
        <taxon>Mycolicibacterium</taxon>
    </lineage>
</organism>
<dbReference type="Proteomes" id="UP000255389">
    <property type="component" value="Unassembled WGS sequence"/>
</dbReference>
<dbReference type="InterPro" id="IPR027417">
    <property type="entry name" value="P-loop_NTPase"/>
</dbReference>
<keyword evidence="1" id="KW-0547">Nucleotide-binding</keyword>
<dbReference type="GO" id="GO:0005737">
    <property type="term" value="C:cytoplasm"/>
    <property type="evidence" value="ECO:0007669"/>
    <property type="project" value="TreeGrafter"/>
</dbReference>
<dbReference type="InterPro" id="IPR036388">
    <property type="entry name" value="WH-like_DNA-bd_sf"/>
</dbReference>
<dbReference type="SUPFAM" id="SSF46894">
    <property type="entry name" value="C-terminal effector domain of the bipartite response regulators"/>
    <property type="match status" value="1"/>
</dbReference>
<dbReference type="SUPFAM" id="SSF52540">
    <property type="entry name" value="P-loop containing nucleoside triphosphate hydrolases"/>
    <property type="match status" value="1"/>
</dbReference>
<name>A0A378V4U4_MYCFO</name>
<dbReference type="EMBL" id="UGQY01000004">
    <property type="protein sequence ID" value="SUA04669.1"/>
    <property type="molecule type" value="Genomic_DNA"/>
</dbReference>
<dbReference type="CDD" id="cd06170">
    <property type="entry name" value="LuxR_C_like"/>
    <property type="match status" value="1"/>
</dbReference>
<dbReference type="AlphaFoldDB" id="A0A378V4U4"/>
<dbReference type="PROSITE" id="PS00622">
    <property type="entry name" value="HTH_LUXR_1"/>
    <property type="match status" value="1"/>
</dbReference>
<sequence>MTDLRKPLVGRSRELAEVATFLATPMGRGAAVVRGDAGVGKTALIADAADAAASDGWQVLAIMAVEFEAQFALAGLSQLVLPWRDRLGELDPQTAAALAPATGRDTAGPASPLVMALAWLELLSVVARDKPLLVVIDDAHWLDEVTAAVVTIAGQRLHDPRVRILAVCRAEVHSVIGDGPWPRIVIGALDTDTAASYLRMQFPELPDEMRALILQEAAGNPLALDELPRHAAISNASGPAITLTERLQGVFGGRLVQLDPQARAELLRAALDGSAASPTGVTGGQSRYRMRGAEAAIEYGLLRVDEDGELVFRHPLVRAAVIQMSTANERRAAHAELAGLYTHDIVRRAAHLSAATIDPDDNVSAVLEDAANASIRRGGSRTAVSLLRRAAELSKKPGLRAQLSGEAAFVAAQAARLDDAASLLADYTGPASTGSPAERAAAALTQSYLALYRDGDVISTHRRMIDALAAADDLDDATVTRLVNTLLAVSQYCADPDKWAITDLAIDAVADRVDAKCLVYRDAWGDVGYRGATVIARLHDIQHHLDMLEPWDLMRLGVSAYYVDSLESFRVAMNDHTARESADGALTNAMTMEQLRLLDQINCGQWSDAERTAQRGLALTREHGHEMFEYQFLAFEGLLAASKGEIQRARELGTAVDAWARPRRLGLHLGYTKRIALLCALTEGDYEAAWTAATAISAAGDIPHYSHQALRAIFDLAEAAVRSGRLDAARQHVAAAQRLNLGGISPRLDLTVAGATALVADEDDADTLFDAAIAHPAASAFPFEHARIRLAHGMWLRRQRRYRQAQTALTAAADAFETLGAEPWAARTAAELRAAGSTPHRGYTTEVTLSGQERRIAEMAAEGLSNKEIAEQLYLSPRTVGAHLYRVFPKLGITRRSGLRQALDALDTA</sequence>
<dbReference type="PRINTS" id="PR00038">
    <property type="entry name" value="HTHLUXR"/>
</dbReference>
<dbReference type="Pfam" id="PF00196">
    <property type="entry name" value="GerE"/>
    <property type="match status" value="1"/>
</dbReference>